<accession>A0ABS6VPE7</accession>
<protein>
    <submittedName>
        <fullName evidence="7">Stealth CR1 domain-containing protein</fullName>
    </submittedName>
</protein>
<dbReference type="Pfam" id="PF17101">
    <property type="entry name" value="Stealth_CR1"/>
    <property type="match status" value="1"/>
</dbReference>
<evidence type="ECO:0000259" key="6">
    <source>
        <dbReference type="Pfam" id="PF17102"/>
    </source>
</evidence>
<reference evidence="7" key="1">
    <citation type="submission" date="2021-07" db="EMBL/GenBank/DDBJ databases">
        <title>Zhongshania sp. CAU 1632 isolated from seawater.</title>
        <authorList>
            <person name="Kim W."/>
        </authorList>
    </citation>
    <scope>NUCLEOTIDE SEQUENCE</scope>
    <source>
        <strain evidence="7">CAU 1632</strain>
    </source>
</reference>
<evidence type="ECO:0000256" key="1">
    <source>
        <dbReference type="ARBA" id="ARBA00007583"/>
    </source>
</evidence>
<dbReference type="InterPro" id="IPR031357">
    <property type="entry name" value="Stealth_CR3"/>
</dbReference>
<evidence type="ECO:0000256" key="2">
    <source>
        <dbReference type="ARBA" id="ARBA00022679"/>
    </source>
</evidence>
<feature type="domain" description="Stealth protein CR2 conserved region 2" evidence="4">
    <location>
        <begin position="43"/>
        <end position="146"/>
    </location>
</feature>
<dbReference type="InterPro" id="IPR047141">
    <property type="entry name" value="Stealth"/>
</dbReference>
<dbReference type="Pfam" id="PF11380">
    <property type="entry name" value="Stealth_CR2"/>
    <property type="match status" value="1"/>
</dbReference>
<keyword evidence="8" id="KW-1185">Reference proteome</keyword>
<dbReference type="InterPro" id="IPR021520">
    <property type="entry name" value="Stealth_CR2"/>
</dbReference>
<dbReference type="InterPro" id="IPR031358">
    <property type="entry name" value="Stealth_CR1"/>
</dbReference>
<name>A0ABS6VPE7_9GAMM</name>
<gene>
    <name evidence="7" type="ORF">KXJ70_05340</name>
</gene>
<sequence>MEIDVVFTWVNSSDPAWRILHQNASLRSEGKDLWHSSVNSGARYRNRGELVYSVAAVRKYCPWVRNIFIVSNCRLPERLEEYNILPVSHEEIFPDEKCLPCFNSRAIESCLHRIDGLSEKFIYFNDDVFVARPVGFDKFFDSSGRPKVFLTRHDIKYWGDDRRPVDYAAARAGELILRDFGVVPDKKLHHAPFPMLRSIMCEIEERYVDEIVTTRKSQFKSRDDLPVATTMQAYYGLSTGASVLGSIDCRYVDIGDPLGMLLLSPVSGIRRRKYEVFCLNEVNDIKFCSSLRDWLVSRFLEKYFGE</sequence>
<dbReference type="EMBL" id="JAHWDQ010000001">
    <property type="protein sequence ID" value="MBW2940188.1"/>
    <property type="molecule type" value="Genomic_DNA"/>
</dbReference>
<evidence type="ECO:0000313" key="8">
    <source>
        <dbReference type="Proteomes" id="UP001166291"/>
    </source>
</evidence>
<keyword evidence="2" id="KW-0808">Transferase</keyword>
<organism evidence="7 8">
    <name type="scientific">Zhongshania aquimaris</name>
    <dbReference type="NCBI Taxonomy" id="2857107"/>
    <lineage>
        <taxon>Bacteria</taxon>
        <taxon>Pseudomonadati</taxon>
        <taxon>Pseudomonadota</taxon>
        <taxon>Gammaproteobacteria</taxon>
        <taxon>Cellvibrionales</taxon>
        <taxon>Spongiibacteraceae</taxon>
        <taxon>Zhongshania</taxon>
    </lineage>
</organism>
<keyword evidence="3" id="KW-0270">Exopolysaccharide synthesis</keyword>
<feature type="domain" description="Stealth protein CR1 conserved region 1" evidence="5">
    <location>
        <begin position="1"/>
        <end position="18"/>
    </location>
</feature>
<dbReference type="PANTHER" id="PTHR24045:SF0">
    <property type="entry name" value="N-ACETYLGLUCOSAMINE-1-PHOSPHOTRANSFERASE SUBUNITS ALPHA_BETA"/>
    <property type="match status" value="1"/>
</dbReference>
<evidence type="ECO:0000313" key="7">
    <source>
        <dbReference type="EMBL" id="MBW2940188.1"/>
    </source>
</evidence>
<dbReference type="RefSeq" id="WP_219042408.1">
    <property type="nucleotide sequence ID" value="NZ_JAHWDQ010000001.1"/>
</dbReference>
<evidence type="ECO:0000256" key="3">
    <source>
        <dbReference type="ARBA" id="ARBA00023169"/>
    </source>
</evidence>
<dbReference type="PANTHER" id="PTHR24045">
    <property type="match status" value="1"/>
</dbReference>
<comment type="caution">
    <text evidence="7">The sequence shown here is derived from an EMBL/GenBank/DDBJ whole genome shotgun (WGS) entry which is preliminary data.</text>
</comment>
<dbReference type="Proteomes" id="UP001166291">
    <property type="component" value="Unassembled WGS sequence"/>
</dbReference>
<comment type="similarity">
    <text evidence="1">Belongs to the stealth family.</text>
</comment>
<evidence type="ECO:0000259" key="5">
    <source>
        <dbReference type="Pfam" id="PF17101"/>
    </source>
</evidence>
<feature type="domain" description="Stealth protein CR3 conserved region 3" evidence="6">
    <location>
        <begin position="189"/>
        <end position="235"/>
    </location>
</feature>
<proteinExistence type="inferred from homology"/>
<evidence type="ECO:0000259" key="4">
    <source>
        <dbReference type="Pfam" id="PF11380"/>
    </source>
</evidence>
<dbReference type="Pfam" id="PF17102">
    <property type="entry name" value="Stealth_CR3"/>
    <property type="match status" value="1"/>
</dbReference>